<dbReference type="Proteomes" id="UP001364617">
    <property type="component" value="Unassembled WGS sequence"/>
</dbReference>
<keyword evidence="1" id="KW-0472">Membrane</keyword>
<evidence type="ECO:0000313" key="3">
    <source>
        <dbReference type="Proteomes" id="UP001364617"/>
    </source>
</evidence>
<evidence type="ECO:0000256" key="1">
    <source>
        <dbReference type="SAM" id="Phobius"/>
    </source>
</evidence>
<sequence length="96" mass="10908">MALKDLGGFLLSGIKAASSSGVDMSLQNIIIIIFIIIFIIIIIIIIFIIIFIIFIIFIFWSSWVWRTVWERWIISTRSLSSGLLRSCTVNTASRIS</sequence>
<protein>
    <submittedName>
        <fullName evidence="2">Uncharacterized protein</fullName>
    </submittedName>
</protein>
<keyword evidence="1" id="KW-0812">Transmembrane</keyword>
<gene>
    <name evidence="2" type="ORF">R3I93_009555</name>
</gene>
<name>A0AAN9H7Z0_9TELE</name>
<evidence type="ECO:0000313" key="2">
    <source>
        <dbReference type="EMBL" id="KAK7158378.1"/>
    </source>
</evidence>
<comment type="caution">
    <text evidence="2">The sequence shown here is derived from an EMBL/GenBank/DDBJ whole genome shotgun (WGS) entry which is preliminary data.</text>
</comment>
<dbReference type="AlphaFoldDB" id="A0AAN9H7Z0"/>
<keyword evidence="1" id="KW-1133">Transmembrane helix</keyword>
<accession>A0AAN9H7Z0</accession>
<reference evidence="2 3" key="1">
    <citation type="submission" date="2024-02" db="EMBL/GenBank/DDBJ databases">
        <title>Chromosome-level genome assembly of the Eurasian Minnow (Phoxinus phoxinus).</title>
        <authorList>
            <person name="Oriowo T.O."/>
            <person name="Martin S."/>
            <person name="Stange M."/>
            <person name="Chrysostomakis Y."/>
            <person name="Brown T."/>
            <person name="Winkler S."/>
            <person name="Kukowka S."/>
            <person name="Myers E.W."/>
            <person name="Bohne A."/>
        </authorList>
    </citation>
    <scope>NUCLEOTIDE SEQUENCE [LARGE SCALE GENOMIC DNA]</scope>
    <source>
        <strain evidence="2">ZFMK-TIS-60720</strain>
        <tissue evidence="2">Whole Organism</tissue>
    </source>
</reference>
<keyword evidence="3" id="KW-1185">Reference proteome</keyword>
<proteinExistence type="predicted"/>
<dbReference type="EMBL" id="JAYKXH010000009">
    <property type="protein sequence ID" value="KAK7158378.1"/>
    <property type="molecule type" value="Genomic_DNA"/>
</dbReference>
<feature type="transmembrane region" description="Helical" evidence="1">
    <location>
        <begin position="29"/>
        <end position="60"/>
    </location>
</feature>
<organism evidence="2 3">
    <name type="scientific">Phoxinus phoxinus</name>
    <name type="common">Eurasian minnow</name>
    <dbReference type="NCBI Taxonomy" id="58324"/>
    <lineage>
        <taxon>Eukaryota</taxon>
        <taxon>Metazoa</taxon>
        <taxon>Chordata</taxon>
        <taxon>Craniata</taxon>
        <taxon>Vertebrata</taxon>
        <taxon>Euteleostomi</taxon>
        <taxon>Actinopterygii</taxon>
        <taxon>Neopterygii</taxon>
        <taxon>Teleostei</taxon>
        <taxon>Ostariophysi</taxon>
        <taxon>Cypriniformes</taxon>
        <taxon>Leuciscidae</taxon>
        <taxon>Phoxininae</taxon>
        <taxon>Phoxinus</taxon>
    </lineage>
</organism>